<dbReference type="InterPro" id="IPR015421">
    <property type="entry name" value="PyrdxlP-dep_Trfase_major"/>
</dbReference>
<evidence type="ECO:0000313" key="4">
    <source>
        <dbReference type="EMBL" id="NEN07882.1"/>
    </source>
</evidence>
<evidence type="ECO:0000256" key="2">
    <source>
        <dbReference type="ARBA" id="ARBA00022898"/>
    </source>
</evidence>
<dbReference type="NCBIfam" id="NF004718">
    <property type="entry name" value="PRK06062.1"/>
    <property type="match status" value="1"/>
</dbReference>
<dbReference type="GO" id="GO:0005829">
    <property type="term" value="C:cytosol"/>
    <property type="evidence" value="ECO:0007669"/>
    <property type="project" value="TreeGrafter"/>
</dbReference>
<keyword evidence="5" id="KW-1185">Reference proteome</keyword>
<gene>
    <name evidence="4" type="ORF">G3T36_18660</name>
</gene>
<dbReference type="Gene3D" id="3.90.1150.10">
    <property type="entry name" value="Aspartate Aminotransferase, domain 1"/>
    <property type="match status" value="1"/>
</dbReference>
<dbReference type="GO" id="GO:0030170">
    <property type="term" value="F:pyridoxal phosphate binding"/>
    <property type="evidence" value="ECO:0007669"/>
    <property type="project" value="InterPro"/>
</dbReference>
<proteinExistence type="inferred from homology"/>
<dbReference type="CDD" id="cd00610">
    <property type="entry name" value="OAT_like"/>
    <property type="match status" value="1"/>
</dbReference>
<protein>
    <submittedName>
        <fullName evidence="4">Aspartate aminotransferase family protein</fullName>
    </submittedName>
</protein>
<evidence type="ECO:0000256" key="1">
    <source>
        <dbReference type="ARBA" id="ARBA00008954"/>
    </source>
</evidence>
<dbReference type="EMBL" id="JAAGWY010000005">
    <property type="protein sequence ID" value="NEN07882.1"/>
    <property type="molecule type" value="Genomic_DNA"/>
</dbReference>
<dbReference type="Proteomes" id="UP000474967">
    <property type="component" value="Unassembled WGS sequence"/>
</dbReference>
<evidence type="ECO:0000313" key="5">
    <source>
        <dbReference type="Proteomes" id="UP000474967"/>
    </source>
</evidence>
<sequence>MQASAADAVADTATDTVTDAVAGAVTGYSDRLGTVHPFGDAAAEQRVRSDDRNHVFHSWSAQAQINPLPVAAGEGSTFWDYEGNAYLDFSSQLVNLNLGHQHPDLVRAIQHQAGRLATIQPSMASDVRGELARLIAGVAPGDLNKVFFTNGGADANEYAVRMARRVTGRRKVLSMYRSYHGGTSTAISLTGDPRRWANEPSDSSVAHFFGPYLYRSAFHSTTPEEETQRALEHLENVIVLEGAPTVAAIIIETVVGTNGVLVPPPGYLAGVRALCDTYGIVYIADEVMVGFGRLGEWFAVDAFGVTPDLITFAKGVNSGYVPLGGVVISDRIASFFDTVSFQGGLTYSGHPLACAAGVATFDVFERDGILARVRDLGERVIEPEIASWLERHPSLGEVRGRGMFWALELVRSRETREPLVPFNAAGADAAPMAEVAAACKAAGVWPFTHFNRIHIAPPLIITEGELRHGLAAIDAALTVADRFAG</sequence>
<dbReference type="InterPro" id="IPR005814">
    <property type="entry name" value="Aminotrans_3"/>
</dbReference>
<organism evidence="4 5">
    <name type="scientific">Leifsonia tongyongensis</name>
    <dbReference type="NCBI Taxonomy" id="1268043"/>
    <lineage>
        <taxon>Bacteria</taxon>
        <taxon>Bacillati</taxon>
        <taxon>Actinomycetota</taxon>
        <taxon>Actinomycetes</taxon>
        <taxon>Micrococcales</taxon>
        <taxon>Microbacteriaceae</taxon>
        <taxon>Leifsonia</taxon>
    </lineage>
</organism>
<dbReference type="InterPro" id="IPR015422">
    <property type="entry name" value="PyrdxlP-dep_Trfase_small"/>
</dbReference>
<dbReference type="InterPro" id="IPR015424">
    <property type="entry name" value="PyrdxlP-dep_Trfase"/>
</dbReference>
<accession>A0A6L9Y2G1</accession>
<dbReference type="SUPFAM" id="SSF53383">
    <property type="entry name" value="PLP-dependent transferases"/>
    <property type="match status" value="1"/>
</dbReference>
<name>A0A6L9Y2G1_9MICO</name>
<dbReference type="InterPro" id="IPR049704">
    <property type="entry name" value="Aminotrans_3_PPA_site"/>
</dbReference>
<dbReference type="Gene3D" id="3.40.640.10">
    <property type="entry name" value="Type I PLP-dependent aspartate aminotransferase-like (Major domain)"/>
    <property type="match status" value="1"/>
</dbReference>
<keyword evidence="4" id="KW-0032">Aminotransferase</keyword>
<keyword evidence="4" id="KW-0808">Transferase</keyword>
<dbReference type="Pfam" id="PF00202">
    <property type="entry name" value="Aminotran_3"/>
    <property type="match status" value="1"/>
</dbReference>
<reference evidence="4 5" key="1">
    <citation type="journal article" date="2014" name="J. Microbiol.">
        <title>Diaminobutyricibacter tongyongensis gen. nov., sp. nov. and Homoserinibacter gongjuensis gen. nov., sp. nov. belong to the family Microbacteriaceae.</title>
        <authorList>
            <person name="Kim S.J."/>
            <person name="Ahn J.H."/>
            <person name="Weon H.Y."/>
            <person name="Hamada M."/>
            <person name="Suzuki K."/>
            <person name="Kwon S.W."/>
        </authorList>
    </citation>
    <scope>NUCLEOTIDE SEQUENCE [LARGE SCALE GENOMIC DNA]</scope>
    <source>
        <strain evidence="4 5">NBRC 108724</strain>
    </source>
</reference>
<dbReference type="PANTHER" id="PTHR43094:SF1">
    <property type="entry name" value="AMINOTRANSFERASE CLASS-III"/>
    <property type="match status" value="1"/>
</dbReference>
<dbReference type="AlphaFoldDB" id="A0A6L9Y2G1"/>
<dbReference type="PANTHER" id="PTHR43094">
    <property type="entry name" value="AMINOTRANSFERASE"/>
    <property type="match status" value="1"/>
</dbReference>
<keyword evidence="2 3" id="KW-0663">Pyridoxal phosphate</keyword>
<dbReference type="PROSITE" id="PS00600">
    <property type="entry name" value="AA_TRANSFER_CLASS_3"/>
    <property type="match status" value="1"/>
</dbReference>
<evidence type="ECO:0000256" key="3">
    <source>
        <dbReference type="RuleBase" id="RU003560"/>
    </source>
</evidence>
<dbReference type="GO" id="GO:0008483">
    <property type="term" value="F:transaminase activity"/>
    <property type="evidence" value="ECO:0007669"/>
    <property type="project" value="UniProtKB-KW"/>
</dbReference>
<comment type="caution">
    <text evidence="4">The sequence shown here is derived from an EMBL/GenBank/DDBJ whole genome shotgun (WGS) entry which is preliminary data.</text>
</comment>
<comment type="similarity">
    <text evidence="1 3">Belongs to the class-III pyridoxal-phosphate-dependent aminotransferase family.</text>
</comment>